<evidence type="ECO:0000256" key="1">
    <source>
        <dbReference type="ARBA" id="ARBA00004141"/>
    </source>
</evidence>
<keyword evidence="12" id="KW-1185">Reference proteome</keyword>
<dbReference type="Gene3D" id="1.10.357.20">
    <property type="entry name" value="SLC41 divalent cation transporters, integral membrane domain"/>
    <property type="match status" value="1"/>
</dbReference>
<dbReference type="SUPFAM" id="SSF54631">
    <property type="entry name" value="CBS-domain pair"/>
    <property type="match status" value="1"/>
</dbReference>
<comment type="subunit">
    <text evidence="9">Homodimer.</text>
</comment>
<dbReference type="Pfam" id="PF01769">
    <property type="entry name" value="MgtE"/>
    <property type="match status" value="1"/>
</dbReference>
<comment type="function">
    <text evidence="9">Acts as a magnesium transporter.</text>
</comment>
<dbReference type="InterPro" id="IPR000644">
    <property type="entry name" value="CBS_dom"/>
</dbReference>
<evidence type="ECO:0000313" key="12">
    <source>
        <dbReference type="Proteomes" id="UP000294902"/>
    </source>
</evidence>
<dbReference type="Gene3D" id="3.10.580.10">
    <property type="entry name" value="CBS-domain"/>
    <property type="match status" value="1"/>
</dbReference>
<name>A0A4R3MG50_9FIRM</name>
<dbReference type="InterPro" id="IPR036739">
    <property type="entry name" value="SLC41_membr_dom_sf"/>
</dbReference>
<dbReference type="Pfam" id="PF00571">
    <property type="entry name" value="CBS"/>
    <property type="match status" value="1"/>
</dbReference>
<evidence type="ECO:0000256" key="3">
    <source>
        <dbReference type="ARBA" id="ARBA00022448"/>
    </source>
</evidence>
<dbReference type="Gene3D" id="1.25.60.10">
    <property type="entry name" value="MgtE N-terminal domain-like"/>
    <property type="match status" value="1"/>
</dbReference>
<dbReference type="GO" id="GO:0046872">
    <property type="term" value="F:metal ion binding"/>
    <property type="evidence" value="ECO:0007669"/>
    <property type="project" value="UniProtKB-KW"/>
</dbReference>
<feature type="transmembrane region" description="Helical" evidence="9">
    <location>
        <begin position="353"/>
        <end position="375"/>
    </location>
</feature>
<feature type="transmembrane region" description="Helical" evidence="9">
    <location>
        <begin position="381"/>
        <end position="407"/>
    </location>
</feature>
<feature type="domain" description="CBS" evidence="10">
    <location>
        <begin position="195"/>
        <end position="251"/>
    </location>
</feature>
<dbReference type="RefSeq" id="WP_132254064.1">
    <property type="nucleotide sequence ID" value="NZ_SMAL01000014.1"/>
</dbReference>
<keyword evidence="5 9" id="KW-0460">Magnesium</keyword>
<dbReference type="OrthoDB" id="9790355at2"/>
<evidence type="ECO:0000256" key="5">
    <source>
        <dbReference type="ARBA" id="ARBA00022842"/>
    </source>
</evidence>
<dbReference type="SUPFAM" id="SSF158791">
    <property type="entry name" value="MgtE N-terminal domain-like"/>
    <property type="match status" value="1"/>
</dbReference>
<dbReference type="GO" id="GO:0005886">
    <property type="term" value="C:plasma membrane"/>
    <property type="evidence" value="ECO:0007669"/>
    <property type="project" value="UniProtKB-SubCell"/>
</dbReference>
<keyword evidence="9" id="KW-0479">Metal-binding</keyword>
<comment type="caution">
    <text evidence="9">Lacks conserved residue(s) required for the propagation of feature annotation.</text>
</comment>
<dbReference type="EMBL" id="SMAL01000014">
    <property type="protein sequence ID" value="TCT12142.1"/>
    <property type="molecule type" value="Genomic_DNA"/>
</dbReference>
<organism evidence="11 12">
    <name type="scientific">Natranaerovirga pectinivora</name>
    <dbReference type="NCBI Taxonomy" id="682400"/>
    <lineage>
        <taxon>Bacteria</taxon>
        <taxon>Bacillati</taxon>
        <taxon>Bacillota</taxon>
        <taxon>Clostridia</taxon>
        <taxon>Lachnospirales</taxon>
        <taxon>Natranaerovirgaceae</taxon>
        <taxon>Natranaerovirga</taxon>
    </lineage>
</organism>
<evidence type="ECO:0000256" key="7">
    <source>
        <dbReference type="ARBA" id="ARBA00023136"/>
    </source>
</evidence>
<dbReference type="InterPro" id="IPR046342">
    <property type="entry name" value="CBS_dom_sf"/>
</dbReference>
<comment type="caution">
    <text evidence="11">The sequence shown here is derived from an EMBL/GenBank/DDBJ whole genome shotgun (WGS) entry which is preliminary data.</text>
</comment>
<dbReference type="AlphaFoldDB" id="A0A4R3MG50"/>
<dbReference type="Pfam" id="PF03448">
    <property type="entry name" value="MgtE_N"/>
    <property type="match status" value="1"/>
</dbReference>
<evidence type="ECO:0000256" key="8">
    <source>
        <dbReference type="PROSITE-ProRule" id="PRU00703"/>
    </source>
</evidence>
<reference evidence="11 12" key="1">
    <citation type="submission" date="2019-03" db="EMBL/GenBank/DDBJ databases">
        <title>Genomic Encyclopedia of Type Strains, Phase IV (KMG-IV): sequencing the most valuable type-strain genomes for metagenomic binning, comparative biology and taxonomic classification.</title>
        <authorList>
            <person name="Goeker M."/>
        </authorList>
    </citation>
    <scope>NUCLEOTIDE SEQUENCE [LARGE SCALE GENOMIC DNA]</scope>
    <source>
        <strain evidence="11 12">DSM 24629</strain>
    </source>
</reference>
<gene>
    <name evidence="11" type="ORF">EDC18_11441</name>
</gene>
<dbReference type="Proteomes" id="UP000294902">
    <property type="component" value="Unassembled WGS sequence"/>
</dbReference>
<keyword evidence="3 9" id="KW-0813">Transport</keyword>
<keyword evidence="9" id="KW-1003">Cell membrane</keyword>
<evidence type="ECO:0000256" key="4">
    <source>
        <dbReference type="ARBA" id="ARBA00022692"/>
    </source>
</evidence>
<dbReference type="InterPro" id="IPR006669">
    <property type="entry name" value="MgtE_transporter"/>
</dbReference>
<feature type="transmembrane region" description="Helical" evidence="9">
    <location>
        <begin position="419"/>
        <end position="443"/>
    </location>
</feature>
<dbReference type="PANTHER" id="PTHR43773:SF1">
    <property type="entry name" value="MAGNESIUM TRANSPORTER MGTE"/>
    <property type="match status" value="1"/>
</dbReference>
<dbReference type="PROSITE" id="PS51371">
    <property type="entry name" value="CBS"/>
    <property type="match status" value="1"/>
</dbReference>
<evidence type="ECO:0000313" key="11">
    <source>
        <dbReference type="EMBL" id="TCT12142.1"/>
    </source>
</evidence>
<evidence type="ECO:0000256" key="2">
    <source>
        <dbReference type="ARBA" id="ARBA00009749"/>
    </source>
</evidence>
<keyword evidence="6 9" id="KW-1133">Transmembrane helix</keyword>
<evidence type="ECO:0000256" key="6">
    <source>
        <dbReference type="ARBA" id="ARBA00022989"/>
    </source>
</evidence>
<dbReference type="SMART" id="SM00924">
    <property type="entry name" value="MgtE_N"/>
    <property type="match status" value="1"/>
</dbReference>
<dbReference type="InterPro" id="IPR006667">
    <property type="entry name" value="SLC41_membr_dom"/>
</dbReference>
<keyword evidence="8" id="KW-0129">CBS domain</keyword>
<dbReference type="InterPro" id="IPR006668">
    <property type="entry name" value="Mg_transptr_MgtE_intracell_dom"/>
</dbReference>
<comment type="similarity">
    <text evidence="2 9">Belongs to the SLC41A transporter family.</text>
</comment>
<dbReference type="PANTHER" id="PTHR43773">
    <property type="entry name" value="MAGNESIUM TRANSPORTER MGTE"/>
    <property type="match status" value="1"/>
</dbReference>
<sequence length="446" mass="50465">MKDIIIELFAQGKYSQIKNEIGKMNVVDIAQLFAELEEDAIMIVFRLLPKEMAADVFTYLSFEQQQYVIESITDKETKNIIDDLFLDDAVDLLEEMPANVVKKILKNTTEEKRKLINQFLKYPDNSAGSIMTIEYVDLDKEMTVKASLEHIKKTGVDKETIDICYITDKARRLEGIVPIRKLILNDENVIIDDIMDKNFLSIKTDDDQEEIAYLFKKYDLVAMPVVDKENRLVGIITIDDVVDIIEQENTEDFQKMAALEPSEEEYLKTSVFSLAKHRILWLLVLMFSATFTGNIIQGYEDILETVLILTTFIPMLMDTAGNSGSQSATLVIRGLALGQIERKDALKVVWKEFRVSIIVGFALAFLNFFRIYFFVEGADFLISLVVCLTLFLTVVLAKLVGGILPIIAKTLKLDPAIMAAPLITTIVDALALIAYFQLAAYFLGLV</sequence>
<proteinExistence type="inferred from homology"/>
<dbReference type="CDD" id="cd04606">
    <property type="entry name" value="CBS_pair_Mg_transporter"/>
    <property type="match status" value="1"/>
</dbReference>
<accession>A0A4R3MG50</accession>
<evidence type="ECO:0000259" key="10">
    <source>
        <dbReference type="PROSITE" id="PS51371"/>
    </source>
</evidence>
<dbReference type="InterPro" id="IPR038076">
    <property type="entry name" value="MgtE_N_sf"/>
</dbReference>
<keyword evidence="7 9" id="KW-0472">Membrane</keyword>
<dbReference type="NCBIfam" id="TIGR00400">
    <property type="entry name" value="mgtE"/>
    <property type="match status" value="1"/>
</dbReference>
<protein>
    <recommendedName>
        <fullName evidence="9">Magnesium transporter MgtE</fullName>
    </recommendedName>
</protein>
<comment type="subcellular location">
    <subcellularLocation>
        <location evidence="9">Cell membrane</location>
        <topology evidence="9">Multi-pass membrane protein</topology>
    </subcellularLocation>
    <subcellularLocation>
        <location evidence="1">Membrane</location>
        <topology evidence="1">Multi-pass membrane protein</topology>
    </subcellularLocation>
</comment>
<evidence type="ECO:0000256" key="9">
    <source>
        <dbReference type="RuleBase" id="RU362011"/>
    </source>
</evidence>
<dbReference type="GO" id="GO:0015095">
    <property type="term" value="F:magnesium ion transmembrane transporter activity"/>
    <property type="evidence" value="ECO:0007669"/>
    <property type="project" value="UniProtKB-UniRule"/>
</dbReference>
<keyword evidence="4 9" id="KW-0812">Transmembrane</keyword>
<dbReference type="SUPFAM" id="SSF161093">
    <property type="entry name" value="MgtE membrane domain-like"/>
    <property type="match status" value="1"/>
</dbReference>
<dbReference type="SMART" id="SM00116">
    <property type="entry name" value="CBS"/>
    <property type="match status" value="1"/>
</dbReference>